<dbReference type="PANTHER" id="PTHR24276:SF91">
    <property type="entry name" value="AT26814P-RELATED"/>
    <property type="match status" value="1"/>
</dbReference>
<feature type="signal peptide" evidence="3">
    <location>
        <begin position="1"/>
        <end position="26"/>
    </location>
</feature>
<evidence type="ECO:0000256" key="2">
    <source>
        <dbReference type="ARBA" id="ARBA00023157"/>
    </source>
</evidence>
<keyword evidence="6" id="KW-1185">Reference proteome</keyword>
<keyword evidence="3" id="KW-0732">Signal</keyword>
<reference evidence="6" key="1">
    <citation type="journal article" date="2019" name="Int. J. Syst. Evol. Microbiol.">
        <title>The Global Catalogue of Microorganisms (GCM) 10K type strain sequencing project: providing services to taxonomists for standard genome sequencing and annotation.</title>
        <authorList>
            <consortium name="The Broad Institute Genomics Platform"/>
            <consortium name="The Broad Institute Genome Sequencing Center for Infectious Disease"/>
            <person name="Wu L."/>
            <person name="Ma J."/>
        </authorList>
    </citation>
    <scope>NUCLEOTIDE SEQUENCE [LARGE SCALE GENOMIC DNA]</scope>
    <source>
        <strain evidence="6">JCM 14545</strain>
    </source>
</reference>
<evidence type="ECO:0000256" key="3">
    <source>
        <dbReference type="SAM" id="SignalP"/>
    </source>
</evidence>
<evidence type="ECO:0000259" key="4">
    <source>
        <dbReference type="PROSITE" id="PS50240"/>
    </source>
</evidence>
<evidence type="ECO:0000256" key="1">
    <source>
        <dbReference type="ARBA" id="ARBA00007664"/>
    </source>
</evidence>
<sequence length="236" mass="23933">MRKTRAALLAGVAAALSIASSGVANAQDVGTNIIGGGNADSAPWGAQVFWDDVTDNGGFECSGTIIAPEWVLTAQHCLNDPGIHVKVGDVKLGQGKDAKVDQQKKSPNGDIALLHLSTKVEATYMKLGDGDPKNGETNQIYGWGRTEGSGPPASSLKTADVKITGSSTDAFGGKAIASKGDTGAAWHGDSGGPQLANGVQVGVCSTGDNSGSDPHGTQNYASVANSRSWIKETAGV</sequence>
<dbReference type="SMART" id="SM00020">
    <property type="entry name" value="Tryp_SPc"/>
    <property type="match status" value="1"/>
</dbReference>
<feature type="domain" description="Peptidase S1" evidence="4">
    <location>
        <begin position="33"/>
        <end position="235"/>
    </location>
</feature>
<dbReference type="Gene3D" id="2.40.10.10">
    <property type="entry name" value="Trypsin-like serine proteases"/>
    <property type="match status" value="1"/>
</dbReference>
<organism evidence="5 6">
    <name type="scientific">Amycolatopsis minnesotensis</name>
    <dbReference type="NCBI Taxonomy" id="337894"/>
    <lineage>
        <taxon>Bacteria</taxon>
        <taxon>Bacillati</taxon>
        <taxon>Actinomycetota</taxon>
        <taxon>Actinomycetes</taxon>
        <taxon>Pseudonocardiales</taxon>
        <taxon>Pseudonocardiaceae</taxon>
        <taxon>Amycolatopsis</taxon>
    </lineage>
</organism>
<dbReference type="SUPFAM" id="SSF50494">
    <property type="entry name" value="Trypsin-like serine proteases"/>
    <property type="match status" value="1"/>
</dbReference>
<dbReference type="PRINTS" id="PR00722">
    <property type="entry name" value="CHYMOTRYPSIN"/>
</dbReference>
<feature type="chain" id="PRO_5045552415" evidence="3">
    <location>
        <begin position="27"/>
        <end position="236"/>
    </location>
</feature>
<comment type="caution">
    <text evidence="5">The sequence shown here is derived from an EMBL/GenBank/DDBJ whole genome shotgun (WGS) entry which is preliminary data.</text>
</comment>
<accession>A0ABP5DK86</accession>
<dbReference type="InterPro" id="IPR050430">
    <property type="entry name" value="Peptidase_S1"/>
</dbReference>
<dbReference type="Proteomes" id="UP001501116">
    <property type="component" value="Unassembled WGS sequence"/>
</dbReference>
<proteinExistence type="inferred from homology"/>
<dbReference type="PROSITE" id="PS50240">
    <property type="entry name" value="TRYPSIN_DOM"/>
    <property type="match status" value="1"/>
</dbReference>
<dbReference type="PANTHER" id="PTHR24276">
    <property type="entry name" value="POLYSERASE-RELATED"/>
    <property type="match status" value="1"/>
</dbReference>
<dbReference type="InterPro" id="IPR001314">
    <property type="entry name" value="Peptidase_S1A"/>
</dbReference>
<keyword evidence="2" id="KW-1015">Disulfide bond</keyword>
<dbReference type="InterPro" id="IPR009003">
    <property type="entry name" value="Peptidase_S1_PA"/>
</dbReference>
<dbReference type="Pfam" id="PF00089">
    <property type="entry name" value="Trypsin"/>
    <property type="match status" value="1"/>
</dbReference>
<protein>
    <submittedName>
        <fullName evidence="5">Trypsin-like serine protease</fullName>
    </submittedName>
</protein>
<dbReference type="InterPro" id="IPR043504">
    <property type="entry name" value="Peptidase_S1_PA_chymotrypsin"/>
</dbReference>
<comment type="similarity">
    <text evidence="1">Belongs to the peptidase S1 family.</text>
</comment>
<dbReference type="EMBL" id="BAAANN010000034">
    <property type="protein sequence ID" value="GAA1981483.1"/>
    <property type="molecule type" value="Genomic_DNA"/>
</dbReference>
<evidence type="ECO:0000313" key="5">
    <source>
        <dbReference type="EMBL" id="GAA1981483.1"/>
    </source>
</evidence>
<evidence type="ECO:0000313" key="6">
    <source>
        <dbReference type="Proteomes" id="UP001501116"/>
    </source>
</evidence>
<dbReference type="RefSeq" id="WP_344428522.1">
    <property type="nucleotide sequence ID" value="NZ_BAAANN010000034.1"/>
</dbReference>
<dbReference type="InterPro" id="IPR001254">
    <property type="entry name" value="Trypsin_dom"/>
</dbReference>
<name>A0ABP5DK86_9PSEU</name>
<gene>
    <name evidence="5" type="ORF">GCM10009754_67860</name>
</gene>